<evidence type="ECO:0008006" key="2">
    <source>
        <dbReference type="Google" id="ProtNLM"/>
    </source>
</evidence>
<dbReference type="Pfam" id="PF11042">
    <property type="entry name" value="DUF2750"/>
    <property type="match status" value="1"/>
</dbReference>
<evidence type="ECO:0000313" key="1">
    <source>
        <dbReference type="EMBL" id="CAA9530095.1"/>
    </source>
</evidence>
<accession>A0A6J4TS27</accession>
<protein>
    <recommendedName>
        <fullName evidence="2">DUF2750 domain-containing protein</fullName>
    </recommendedName>
</protein>
<sequence>MNKKQIEAVLALSGPERVKHFAKVVADREEAWSLYDDGWASSATDDGAPAFPLWPAHDYAQLRAAQEWSNYSPRAIALYELMESLIPMLSEQSAAVAVFQTPEGRSVTVAPDELLAMLASELERY</sequence>
<dbReference type="InterPro" id="IPR021284">
    <property type="entry name" value="DUF2750"/>
</dbReference>
<gene>
    <name evidence="1" type="ORF">AVDCRST_MAG31-2298</name>
</gene>
<dbReference type="EMBL" id="CADCWA010000177">
    <property type="protein sequence ID" value="CAA9530095.1"/>
    <property type="molecule type" value="Genomic_DNA"/>
</dbReference>
<name>A0A6J4TS27_9SPHN</name>
<dbReference type="AlphaFoldDB" id="A0A6J4TS27"/>
<dbReference type="RefSeq" id="WP_294170778.1">
    <property type="nucleotide sequence ID" value="NZ_CADCWA010000177.1"/>
</dbReference>
<reference evidence="1" key="1">
    <citation type="submission" date="2020-02" db="EMBL/GenBank/DDBJ databases">
        <authorList>
            <person name="Meier V. D."/>
        </authorList>
    </citation>
    <scope>NUCLEOTIDE SEQUENCE</scope>
    <source>
        <strain evidence="1">AVDCRST_MAG31</strain>
    </source>
</reference>
<organism evidence="1">
    <name type="scientific">uncultured Sphingomonas sp</name>
    <dbReference type="NCBI Taxonomy" id="158754"/>
    <lineage>
        <taxon>Bacteria</taxon>
        <taxon>Pseudomonadati</taxon>
        <taxon>Pseudomonadota</taxon>
        <taxon>Alphaproteobacteria</taxon>
        <taxon>Sphingomonadales</taxon>
        <taxon>Sphingomonadaceae</taxon>
        <taxon>Sphingomonas</taxon>
        <taxon>environmental samples</taxon>
    </lineage>
</organism>
<proteinExistence type="predicted"/>